<proteinExistence type="predicted"/>
<evidence type="ECO:0000256" key="1">
    <source>
        <dbReference type="SAM" id="SignalP"/>
    </source>
</evidence>
<dbReference type="Proteomes" id="UP000237682">
    <property type="component" value="Unassembled WGS sequence"/>
</dbReference>
<dbReference type="OrthoDB" id="9804158at2"/>
<evidence type="ECO:0000313" key="2">
    <source>
        <dbReference type="EMBL" id="PRH86523.1"/>
    </source>
</evidence>
<keyword evidence="3" id="KW-1185">Reference proteome</keyword>
<protein>
    <recommendedName>
        <fullName evidence="4">DUF930 domain-containing protein</fullName>
    </recommendedName>
</protein>
<dbReference type="AlphaFoldDB" id="A0A2S9QAZ6"/>
<accession>A0A2S9QAZ6</accession>
<dbReference type="EMBL" id="PUEJ01000005">
    <property type="protein sequence ID" value="PRH86523.1"/>
    <property type="molecule type" value="Genomic_DNA"/>
</dbReference>
<evidence type="ECO:0000313" key="3">
    <source>
        <dbReference type="Proteomes" id="UP000237682"/>
    </source>
</evidence>
<comment type="caution">
    <text evidence="2">The sequence shown here is derived from an EMBL/GenBank/DDBJ whole genome shotgun (WGS) entry which is preliminary data.</text>
</comment>
<dbReference type="InterPro" id="IPR009273">
    <property type="entry name" value="DUF930"/>
</dbReference>
<feature type="signal peptide" evidence="1">
    <location>
        <begin position="1"/>
        <end position="20"/>
    </location>
</feature>
<dbReference type="Pfam" id="PF06059">
    <property type="entry name" value="DUF930"/>
    <property type="match status" value="1"/>
</dbReference>
<sequence length="134" mass="14750">MKSTLLSIALIALALTPALARQNSKSSRTEAGLAKLAPADRFQQACDIELMERLRHESRPYKPDSVIAYALGDPHVSGDTLEGDGGAFRSGGIWYQYSFTCEATPDRMKVISLEYRVGEAVPRDQWDSHGLSIH</sequence>
<evidence type="ECO:0008006" key="4">
    <source>
        <dbReference type="Google" id="ProtNLM"/>
    </source>
</evidence>
<name>A0A2S9QAZ6_9HYPH</name>
<dbReference type="RefSeq" id="WP_105862752.1">
    <property type="nucleotide sequence ID" value="NZ_PUEJ01000005.1"/>
</dbReference>
<feature type="chain" id="PRO_5015473725" description="DUF930 domain-containing protein" evidence="1">
    <location>
        <begin position="21"/>
        <end position="134"/>
    </location>
</feature>
<reference evidence="2 3" key="1">
    <citation type="submission" date="2018-02" db="EMBL/GenBank/DDBJ databases">
        <title>Whole genome sequencing of endophytic bacterium.</title>
        <authorList>
            <person name="Eedara R."/>
            <person name="Podile A.R."/>
        </authorList>
    </citation>
    <scope>NUCLEOTIDE SEQUENCE [LARGE SCALE GENOMIC DNA]</scope>
    <source>
        <strain evidence="2 3">RP1T</strain>
    </source>
</reference>
<organism evidence="2 3">
    <name type="scientific">Labrys okinawensis</name>
    <dbReference type="NCBI Taxonomy" id="346911"/>
    <lineage>
        <taxon>Bacteria</taxon>
        <taxon>Pseudomonadati</taxon>
        <taxon>Pseudomonadota</taxon>
        <taxon>Alphaproteobacteria</taxon>
        <taxon>Hyphomicrobiales</taxon>
        <taxon>Xanthobacteraceae</taxon>
        <taxon>Labrys</taxon>
    </lineage>
</organism>
<keyword evidence="1" id="KW-0732">Signal</keyword>
<gene>
    <name evidence="2" type="ORF">C5L14_14390</name>
</gene>